<organism evidence="2 3">
    <name type="scientific">Paenibacillus mangrovi</name>
    <dbReference type="NCBI Taxonomy" id="2931978"/>
    <lineage>
        <taxon>Bacteria</taxon>
        <taxon>Bacillati</taxon>
        <taxon>Bacillota</taxon>
        <taxon>Bacilli</taxon>
        <taxon>Bacillales</taxon>
        <taxon>Paenibacillaceae</taxon>
        <taxon>Paenibacillus</taxon>
    </lineage>
</organism>
<protein>
    <submittedName>
        <fullName evidence="2">Phospholipase D family protein</fullName>
    </submittedName>
</protein>
<dbReference type="Gene3D" id="3.30.870.10">
    <property type="entry name" value="Endonuclease Chain A"/>
    <property type="match status" value="1"/>
</dbReference>
<dbReference type="InterPro" id="IPR001736">
    <property type="entry name" value="PLipase_D/transphosphatidylase"/>
</dbReference>
<dbReference type="CDD" id="cd09176">
    <property type="entry name" value="PLDc_unchar6"/>
    <property type="match status" value="1"/>
</dbReference>
<accession>A0A9X2B389</accession>
<evidence type="ECO:0000259" key="1">
    <source>
        <dbReference type="PROSITE" id="PS50035"/>
    </source>
</evidence>
<feature type="domain" description="PLD phosphodiesterase" evidence="1">
    <location>
        <begin position="87"/>
        <end position="110"/>
    </location>
</feature>
<gene>
    <name evidence="2" type="ORF">MUG84_16825</name>
</gene>
<comment type="caution">
    <text evidence="2">The sequence shown here is derived from an EMBL/GenBank/DDBJ whole genome shotgun (WGS) entry which is preliminary data.</text>
</comment>
<evidence type="ECO:0000313" key="3">
    <source>
        <dbReference type="Proteomes" id="UP001139347"/>
    </source>
</evidence>
<name>A0A9X2B389_9BACL</name>
<dbReference type="GO" id="GO:0003824">
    <property type="term" value="F:catalytic activity"/>
    <property type="evidence" value="ECO:0007669"/>
    <property type="project" value="InterPro"/>
</dbReference>
<dbReference type="AlphaFoldDB" id="A0A9X2B389"/>
<reference evidence="2" key="1">
    <citation type="submission" date="2022-04" db="EMBL/GenBank/DDBJ databases">
        <title>Paenibacillus mangrovi sp. nov., a novel endophytic bacterium isolated from bark of Kandelia candel.</title>
        <authorList>
            <person name="Tuo L."/>
        </authorList>
    </citation>
    <scope>NUCLEOTIDE SEQUENCE</scope>
    <source>
        <strain evidence="2">KQZ6P-2</strain>
    </source>
</reference>
<dbReference type="RefSeq" id="WP_244726724.1">
    <property type="nucleotide sequence ID" value="NZ_JALIRP010000006.1"/>
</dbReference>
<dbReference type="EMBL" id="JALIRP010000006">
    <property type="protein sequence ID" value="MCJ8013394.1"/>
    <property type="molecule type" value="Genomic_DNA"/>
</dbReference>
<keyword evidence="3" id="KW-1185">Reference proteome</keyword>
<evidence type="ECO:0000313" key="2">
    <source>
        <dbReference type="EMBL" id="MCJ8013394.1"/>
    </source>
</evidence>
<dbReference type="Pfam" id="PF13091">
    <property type="entry name" value="PLDc_2"/>
    <property type="match status" value="1"/>
</dbReference>
<dbReference type="InterPro" id="IPR025202">
    <property type="entry name" value="PLD-like_dom"/>
</dbReference>
<dbReference type="Proteomes" id="UP001139347">
    <property type="component" value="Unassembled WGS sequence"/>
</dbReference>
<dbReference type="InterPro" id="IPR059166">
    <property type="entry name" value="PLD-like_cat"/>
</dbReference>
<dbReference type="GO" id="GO:0006793">
    <property type="term" value="P:phosphorus metabolic process"/>
    <property type="evidence" value="ECO:0007669"/>
    <property type="project" value="UniProtKB-ARBA"/>
</dbReference>
<dbReference type="PROSITE" id="PS50035">
    <property type="entry name" value="PLD"/>
    <property type="match status" value="1"/>
</dbReference>
<proteinExistence type="predicted"/>
<dbReference type="SUPFAM" id="SSF56024">
    <property type="entry name" value="Phospholipase D/nuclease"/>
    <property type="match status" value="1"/>
</dbReference>
<sequence length="307" mass="35179">MSQFLGSAFRKSLIEQLGKSTRSITIISPYVTMPAVRELIKRLPSTVIKRSLITVPPGVEYVNGSVDVAALEQLNQHGFEIHWLPNLHAKIYLLDEKIAFVGSANFTTNGWELDQKGNVEDMIMFETSKSDRDHINTRYITTSTLLDLNGKWKKDVIAQKQKFQELNYQLMKSVQIDFPNNNGANELAVFSDYKLPPNGYQFYFKFTIAKVTWQKIKKDKSAIRLKLGGEKQSPDATITIPFSNFGKYLTSLYTTDKRQDWQFGLYVDNEQNLTLRIRDKVISINRKDLIGTLRVDITVTKKRRANG</sequence>